<keyword evidence="2" id="KW-1185">Reference proteome</keyword>
<evidence type="ECO:0000313" key="2">
    <source>
        <dbReference type="Proteomes" id="UP000253664"/>
    </source>
</evidence>
<dbReference type="EMBL" id="LKCN02000005">
    <property type="protein sequence ID" value="RCI13839.1"/>
    <property type="molecule type" value="Genomic_DNA"/>
</dbReference>
<gene>
    <name evidence="1" type="ORF">L249_8063</name>
</gene>
<sequence length="45" mass="5155">MTETRRKEADSPALQGYWKSRHSILLIQEAGEITLPDDTYETACE</sequence>
<name>A0A367LHG3_9HYPO</name>
<organism evidence="1 2">
    <name type="scientific">Ophiocordyceps polyrhachis-furcata BCC 54312</name>
    <dbReference type="NCBI Taxonomy" id="1330021"/>
    <lineage>
        <taxon>Eukaryota</taxon>
        <taxon>Fungi</taxon>
        <taxon>Dikarya</taxon>
        <taxon>Ascomycota</taxon>
        <taxon>Pezizomycotina</taxon>
        <taxon>Sordariomycetes</taxon>
        <taxon>Hypocreomycetidae</taxon>
        <taxon>Hypocreales</taxon>
        <taxon>Ophiocordycipitaceae</taxon>
        <taxon>Ophiocordyceps</taxon>
    </lineage>
</organism>
<evidence type="ECO:0000313" key="1">
    <source>
        <dbReference type="EMBL" id="RCI13839.1"/>
    </source>
</evidence>
<protein>
    <submittedName>
        <fullName evidence="1">Uncharacterized protein</fullName>
    </submittedName>
</protein>
<dbReference type="Proteomes" id="UP000253664">
    <property type="component" value="Unassembled WGS sequence"/>
</dbReference>
<reference evidence="1 2" key="1">
    <citation type="journal article" date="2015" name="BMC Genomics">
        <title>Insights from the genome of Ophiocordyceps polyrhachis-furcata to pathogenicity and host specificity in insect fungi.</title>
        <authorList>
            <person name="Wichadakul D."/>
            <person name="Kobmoo N."/>
            <person name="Ingsriswang S."/>
            <person name="Tangphatsornruang S."/>
            <person name="Chantasingh D."/>
            <person name="Luangsa-ard J.J."/>
            <person name="Eurwilaichitr L."/>
        </authorList>
    </citation>
    <scope>NUCLEOTIDE SEQUENCE [LARGE SCALE GENOMIC DNA]</scope>
    <source>
        <strain evidence="1 2">BCC 54312</strain>
    </source>
</reference>
<dbReference type="AlphaFoldDB" id="A0A367LHG3"/>
<proteinExistence type="predicted"/>
<comment type="caution">
    <text evidence="1">The sequence shown here is derived from an EMBL/GenBank/DDBJ whole genome shotgun (WGS) entry which is preliminary data.</text>
</comment>
<feature type="non-terminal residue" evidence="1">
    <location>
        <position position="45"/>
    </location>
</feature>
<accession>A0A367LHG3</accession>